<sequence length="127" mass="14587">MGWALAILFGAAVVLLILSFYKSGQSSTRLEQQIDQLTFSLMEEVYQLQQQMKDLEIDAEITAKEGEASIVPFEKRVLLRELIDLHRRGYSFESIAAEKQMSTEEIEQLLASYIKKRDERGKDVNDI</sequence>
<dbReference type="EMBL" id="WBOS01000001">
    <property type="protein sequence ID" value="KAB2338933.1"/>
    <property type="molecule type" value="Genomic_DNA"/>
</dbReference>
<comment type="caution">
    <text evidence="1">The sequence shown here is derived from an EMBL/GenBank/DDBJ whole genome shotgun (WGS) entry which is preliminary data.</text>
</comment>
<organism evidence="1 2">
    <name type="scientific">Cytobacillus depressus</name>
    <dbReference type="NCBI Taxonomy" id="1602942"/>
    <lineage>
        <taxon>Bacteria</taxon>
        <taxon>Bacillati</taxon>
        <taxon>Bacillota</taxon>
        <taxon>Bacilli</taxon>
        <taxon>Bacillales</taxon>
        <taxon>Bacillaceae</taxon>
        <taxon>Cytobacillus</taxon>
    </lineage>
</organism>
<keyword evidence="2" id="KW-1185">Reference proteome</keyword>
<dbReference type="AlphaFoldDB" id="A0A6L3VEL6"/>
<accession>A0A6L3VEL6</accession>
<protein>
    <submittedName>
        <fullName evidence="1">Uncharacterized protein</fullName>
    </submittedName>
</protein>
<reference evidence="1 2" key="1">
    <citation type="journal article" date="2016" name="Antonie Van Leeuwenhoek">
        <title>Bacillus depressus sp. nov., isolated from soil of a sunflower field.</title>
        <authorList>
            <person name="Wei X."/>
            <person name="Xin D."/>
            <person name="Xin Y."/>
            <person name="Zhang H."/>
            <person name="Wang T."/>
            <person name="Zhang J."/>
        </authorList>
    </citation>
    <scope>NUCLEOTIDE SEQUENCE [LARGE SCALE GENOMIC DNA]</scope>
    <source>
        <strain evidence="1 2">BZ1</strain>
    </source>
</reference>
<dbReference type="Proteomes" id="UP000481030">
    <property type="component" value="Unassembled WGS sequence"/>
</dbReference>
<evidence type="ECO:0000313" key="2">
    <source>
        <dbReference type="Proteomes" id="UP000481030"/>
    </source>
</evidence>
<gene>
    <name evidence="1" type="ORF">F7731_00330</name>
</gene>
<proteinExistence type="predicted"/>
<name>A0A6L3VEL6_9BACI</name>
<evidence type="ECO:0000313" key="1">
    <source>
        <dbReference type="EMBL" id="KAB2338933.1"/>
    </source>
</evidence>
<dbReference type="OrthoDB" id="2937672at2"/>